<dbReference type="EMBL" id="FOYT01000001">
    <property type="protein sequence ID" value="SFR42640.1"/>
    <property type="molecule type" value="Genomic_DNA"/>
</dbReference>
<dbReference type="RefSeq" id="WP_089805672.1">
    <property type="nucleotide sequence ID" value="NZ_FOYT01000001.1"/>
</dbReference>
<dbReference type="AlphaFoldDB" id="A0A1I6GKE7"/>
<organism evidence="4 5">
    <name type="scientific">Halogeometricum rufum</name>
    <dbReference type="NCBI Taxonomy" id="553469"/>
    <lineage>
        <taxon>Archaea</taxon>
        <taxon>Methanobacteriati</taxon>
        <taxon>Methanobacteriota</taxon>
        <taxon>Stenosarchaea group</taxon>
        <taxon>Halobacteria</taxon>
        <taxon>Halobacteriales</taxon>
        <taxon>Haloferacaceae</taxon>
        <taxon>Halogeometricum</taxon>
    </lineage>
</organism>
<dbReference type="CDD" id="cd00090">
    <property type="entry name" value="HTH_ARSR"/>
    <property type="match status" value="1"/>
</dbReference>
<evidence type="ECO:0000256" key="1">
    <source>
        <dbReference type="SAM" id="MobiDB-lite"/>
    </source>
</evidence>
<dbReference type="Proteomes" id="UP000198531">
    <property type="component" value="Unassembled WGS sequence"/>
</dbReference>
<dbReference type="Pfam" id="PF24038">
    <property type="entry name" value="DUF7347"/>
    <property type="match status" value="1"/>
</dbReference>
<evidence type="ECO:0000259" key="3">
    <source>
        <dbReference type="Pfam" id="PF24042"/>
    </source>
</evidence>
<dbReference type="InterPro" id="IPR036388">
    <property type="entry name" value="WH-like_DNA-bd_sf"/>
</dbReference>
<protein>
    <recommendedName>
        <fullName evidence="6">Helix-turn-helix domain-containing protein</fullName>
    </recommendedName>
</protein>
<name>A0A1I6GKE7_9EURY</name>
<evidence type="ECO:0008006" key="6">
    <source>
        <dbReference type="Google" id="ProtNLM"/>
    </source>
</evidence>
<feature type="compositionally biased region" description="Acidic residues" evidence="1">
    <location>
        <begin position="7"/>
        <end position="18"/>
    </location>
</feature>
<evidence type="ECO:0000313" key="5">
    <source>
        <dbReference type="Proteomes" id="UP000198531"/>
    </source>
</evidence>
<dbReference type="STRING" id="553469.SAMN04487947_1292"/>
<feature type="domain" description="DUF7351" evidence="3">
    <location>
        <begin position="115"/>
        <end position="297"/>
    </location>
</feature>
<dbReference type="InterPro" id="IPR011991">
    <property type="entry name" value="ArsR-like_HTH"/>
</dbReference>
<dbReference type="InterPro" id="IPR055771">
    <property type="entry name" value="DUF7347"/>
</dbReference>
<dbReference type="InterPro" id="IPR055775">
    <property type="entry name" value="DUF7351"/>
</dbReference>
<accession>A0A1I6GKE7</accession>
<feature type="domain" description="DUF7347" evidence="2">
    <location>
        <begin position="21"/>
        <end position="97"/>
    </location>
</feature>
<proteinExistence type="predicted"/>
<sequence>MVNDVSPSDEPETTDADGPEPAAAFAVLGSETRLRILRELWESDDRPLGFSTLRARVGMRDPGQFAYHLNRLVGPYVTKSDDGYDIRMAGVNVVWAVVSGELTPGAESKTFPATGDCEDCGGPLRARYEDELFYVECADCGRGYSMAPFPPSGFVDRTEQEVLVAFDRRSRPIYEQVVHDVCPRCAGHGTVSLVDDDADRRAGEPDPSQYEALAVRFRCDVCGLWASERVDVLLTHNDRVAAFHRDNGVDLEEVPIWLRPRRVDANAELRATRPLSFRVRYTAGAATLELVADETLAIDADSMVESGDG</sequence>
<reference evidence="5" key="1">
    <citation type="submission" date="2016-10" db="EMBL/GenBank/DDBJ databases">
        <authorList>
            <person name="Varghese N."/>
            <person name="Submissions S."/>
        </authorList>
    </citation>
    <scope>NUCLEOTIDE SEQUENCE [LARGE SCALE GENOMIC DNA]</scope>
    <source>
        <strain evidence="5">CGMCC 1.7736</strain>
    </source>
</reference>
<dbReference type="Pfam" id="PF24042">
    <property type="entry name" value="DUF7351"/>
    <property type="match status" value="1"/>
</dbReference>
<evidence type="ECO:0000259" key="2">
    <source>
        <dbReference type="Pfam" id="PF24038"/>
    </source>
</evidence>
<dbReference type="InterPro" id="IPR036390">
    <property type="entry name" value="WH_DNA-bd_sf"/>
</dbReference>
<feature type="region of interest" description="Disordered" evidence="1">
    <location>
        <begin position="1"/>
        <end position="21"/>
    </location>
</feature>
<evidence type="ECO:0000313" key="4">
    <source>
        <dbReference type="EMBL" id="SFR42640.1"/>
    </source>
</evidence>
<dbReference type="Gene3D" id="1.10.10.10">
    <property type="entry name" value="Winged helix-like DNA-binding domain superfamily/Winged helix DNA-binding domain"/>
    <property type="match status" value="1"/>
</dbReference>
<dbReference type="OrthoDB" id="8482at2157"/>
<dbReference type="SUPFAM" id="SSF46785">
    <property type="entry name" value="Winged helix' DNA-binding domain"/>
    <property type="match status" value="1"/>
</dbReference>
<gene>
    <name evidence="4" type="ORF">SAMN04487947_1292</name>
</gene>
<keyword evidence="5" id="KW-1185">Reference proteome</keyword>